<comment type="caution">
    <text evidence="2">The sequence shown here is derived from an EMBL/GenBank/DDBJ whole genome shotgun (WGS) entry which is preliminary data.</text>
</comment>
<evidence type="ECO:0000256" key="1">
    <source>
        <dbReference type="SAM" id="SignalP"/>
    </source>
</evidence>
<organism evidence="2 3">
    <name type="scientific">Rhodosorus marinus</name>
    <dbReference type="NCBI Taxonomy" id="101924"/>
    <lineage>
        <taxon>Eukaryota</taxon>
        <taxon>Rhodophyta</taxon>
        <taxon>Stylonematophyceae</taxon>
        <taxon>Stylonematales</taxon>
        <taxon>Stylonemataceae</taxon>
        <taxon>Rhodosorus</taxon>
    </lineage>
</organism>
<feature type="chain" id="PRO_5043989841" description="Pacifastin domain-containing protein" evidence="1">
    <location>
        <begin position="23"/>
        <end position="108"/>
    </location>
</feature>
<accession>A0AAV8UL87</accession>
<gene>
    <name evidence="2" type="ORF">NDN08_004419</name>
</gene>
<sequence>MNTQRILFVVMVVLVFLQFATCAPVLRETTNANDGSGTQTSGANASSGVCPEVYGECKSVNQCAVYKTNSRELTCYATGVKCETSYPPHKGYLQKDGCNMCVCGPSSK</sequence>
<dbReference type="Proteomes" id="UP001157974">
    <property type="component" value="Unassembled WGS sequence"/>
</dbReference>
<feature type="signal peptide" evidence="1">
    <location>
        <begin position="1"/>
        <end position="22"/>
    </location>
</feature>
<evidence type="ECO:0000313" key="3">
    <source>
        <dbReference type="Proteomes" id="UP001157974"/>
    </source>
</evidence>
<name>A0AAV8UL87_9RHOD</name>
<dbReference type="AlphaFoldDB" id="A0AAV8UL87"/>
<protein>
    <recommendedName>
        <fullName evidence="4">Pacifastin domain-containing protein</fullName>
    </recommendedName>
</protein>
<keyword evidence="1" id="KW-0732">Signal</keyword>
<dbReference type="EMBL" id="JAMWBK010000007">
    <property type="protein sequence ID" value="KAJ8903310.1"/>
    <property type="molecule type" value="Genomic_DNA"/>
</dbReference>
<evidence type="ECO:0008006" key="4">
    <source>
        <dbReference type="Google" id="ProtNLM"/>
    </source>
</evidence>
<proteinExistence type="predicted"/>
<keyword evidence="3" id="KW-1185">Reference proteome</keyword>
<reference evidence="2 3" key="1">
    <citation type="journal article" date="2023" name="Nat. Commun.">
        <title>Origin of minicircular mitochondrial genomes in red algae.</title>
        <authorList>
            <person name="Lee Y."/>
            <person name="Cho C.H."/>
            <person name="Lee Y.M."/>
            <person name="Park S.I."/>
            <person name="Yang J.H."/>
            <person name="West J.A."/>
            <person name="Bhattacharya D."/>
            <person name="Yoon H.S."/>
        </authorList>
    </citation>
    <scope>NUCLEOTIDE SEQUENCE [LARGE SCALE GENOMIC DNA]</scope>
    <source>
        <strain evidence="2 3">CCMP1338</strain>
        <tissue evidence="2">Whole cell</tissue>
    </source>
</reference>
<evidence type="ECO:0000313" key="2">
    <source>
        <dbReference type="EMBL" id="KAJ8903310.1"/>
    </source>
</evidence>